<dbReference type="InterPro" id="IPR029063">
    <property type="entry name" value="SAM-dependent_MTases_sf"/>
</dbReference>
<name>A0ABR5N0S3_BRECH</name>
<dbReference type="InterPro" id="IPR003788">
    <property type="entry name" value="NDUFAF7"/>
</dbReference>
<keyword evidence="2" id="KW-0808">Transferase</keyword>
<evidence type="ECO:0008006" key="5">
    <source>
        <dbReference type="Google" id="ProtNLM"/>
    </source>
</evidence>
<dbReference type="InterPro" id="IPR038375">
    <property type="entry name" value="NDUFAF7_sf"/>
</dbReference>
<keyword evidence="4" id="KW-1185">Reference proteome</keyword>
<dbReference type="EMBL" id="LJJB01000013">
    <property type="protein sequence ID" value="KQL44099.1"/>
    <property type="molecule type" value="Genomic_DNA"/>
</dbReference>
<sequence length="378" mass="43023">MNLYTVICEEIDNRSEKAIPFSRYMELALYHPDYGYYMSDKTKVGKAGDFFTSASVHPVFGETLADVVEEMWRAGEIEAPVLVEIGGGTGTLCKNMLDRLQEDAPELYQSMTVMLIESSPYHRKLQQDAIHSHNVKKVWYASLEEAARHEQIEGVILSNEWLDAFPVDLVERTASGWQEVWVTAGEAGFREEKGAVTPELSDYLSMRNWKVPSGMRLEVNMGLERAATDVSQLLKRGYVLTIDYGDLEEELYHPSRKNGTLMCYYRHQAHDDPFAHPGEEDITAHVNFTAWREFGEQVGLSVVAYMRQDKFLMRSGLLQKAVAHMDRDPFTSVAMKRNRAIQQLMDPAGLGGRFRVMIQTKGIDKLSDLRCLDSSFRL</sequence>
<evidence type="ECO:0000313" key="3">
    <source>
        <dbReference type="EMBL" id="KQL44099.1"/>
    </source>
</evidence>
<protein>
    <recommendedName>
        <fullName evidence="5">SAM-dependent methyltransferase</fullName>
    </recommendedName>
</protein>
<dbReference type="Pfam" id="PF02636">
    <property type="entry name" value="Methyltransf_28"/>
    <property type="match status" value="1"/>
</dbReference>
<dbReference type="Gene3D" id="3.40.50.12710">
    <property type="match status" value="1"/>
</dbReference>
<comment type="caution">
    <text evidence="3">The sequence shown here is derived from an EMBL/GenBank/DDBJ whole genome shotgun (WGS) entry which is preliminary data.</text>
</comment>
<dbReference type="Proteomes" id="UP000051063">
    <property type="component" value="Unassembled WGS sequence"/>
</dbReference>
<evidence type="ECO:0000256" key="2">
    <source>
        <dbReference type="ARBA" id="ARBA00022679"/>
    </source>
</evidence>
<evidence type="ECO:0000313" key="4">
    <source>
        <dbReference type="Proteomes" id="UP000051063"/>
    </source>
</evidence>
<accession>A0ABR5N0S3</accession>
<evidence type="ECO:0000256" key="1">
    <source>
        <dbReference type="ARBA" id="ARBA00022603"/>
    </source>
</evidence>
<dbReference type="SUPFAM" id="SSF53335">
    <property type="entry name" value="S-adenosyl-L-methionine-dependent methyltransferases"/>
    <property type="match status" value="1"/>
</dbReference>
<dbReference type="RefSeq" id="WP_055746683.1">
    <property type="nucleotide sequence ID" value="NZ_LJJB01000013.1"/>
</dbReference>
<dbReference type="PANTHER" id="PTHR12049">
    <property type="entry name" value="PROTEIN ARGININE METHYLTRANSFERASE NDUFAF7, MITOCHONDRIAL"/>
    <property type="match status" value="1"/>
</dbReference>
<reference evidence="3 4" key="1">
    <citation type="submission" date="2015-09" db="EMBL/GenBank/DDBJ databases">
        <title>Genome sequencing project for genomic taxonomy and phylogenomics of Bacillus-like bacteria.</title>
        <authorList>
            <person name="Liu B."/>
            <person name="Wang J."/>
            <person name="Zhu Y."/>
            <person name="Liu G."/>
            <person name="Chen Q."/>
            <person name="Chen Z."/>
            <person name="Lan J."/>
            <person name="Che J."/>
            <person name="Ge C."/>
            <person name="Shi H."/>
            <person name="Pan Z."/>
            <person name="Liu X."/>
        </authorList>
    </citation>
    <scope>NUCLEOTIDE SEQUENCE [LARGE SCALE GENOMIC DNA]</scope>
    <source>
        <strain evidence="3 4">DSM 8552</strain>
    </source>
</reference>
<proteinExistence type="predicted"/>
<gene>
    <name evidence="3" type="ORF">AN963_21965</name>
</gene>
<dbReference type="PANTHER" id="PTHR12049:SF7">
    <property type="entry name" value="PROTEIN ARGININE METHYLTRANSFERASE NDUFAF7, MITOCHONDRIAL"/>
    <property type="match status" value="1"/>
</dbReference>
<organism evidence="3 4">
    <name type="scientific">Brevibacillus choshinensis</name>
    <dbReference type="NCBI Taxonomy" id="54911"/>
    <lineage>
        <taxon>Bacteria</taxon>
        <taxon>Bacillati</taxon>
        <taxon>Bacillota</taxon>
        <taxon>Bacilli</taxon>
        <taxon>Bacillales</taxon>
        <taxon>Paenibacillaceae</taxon>
        <taxon>Brevibacillus</taxon>
    </lineage>
</organism>
<keyword evidence="1" id="KW-0489">Methyltransferase</keyword>